<keyword evidence="2" id="KW-0698">rRNA processing</keyword>
<comment type="similarity">
    <text evidence="1">Belongs to the TSR2 family.</text>
</comment>
<dbReference type="EMBL" id="KN833818">
    <property type="protein sequence ID" value="KIK17828.1"/>
    <property type="molecule type" value="Genomic_DNA"/>
</dbReference>
<dbReference type="Pfam" id="PF10273">
    <property type="entry name" value="WGG"/>
    <property type="match status" value="1"/>
</dbReference>
<feature type="region of interest" description="Disordered" evidence="3">
    <location>
        <begin position="134"/>
        <end position="195"/>
    </location>
</feature>
<dbReference type="HOGENOM" id="CLU_074896_0_2_1"/>
<feature type="compositionally biased region" description="Acidic residues" evidence="3">
    <location>
        <begin position="146"/>
        <end position="162"/>
    </location>
</feature>
<keyword evidence="6" id="KW-1185">Reference proteome</keyword>
<evidence type="ECO:0000313" key="5">
    <source>
        <dbReference type="EMBL" id="KIK17828.1"/>
    </source>
</evidence>
<name>A0A0C9ZD06_9AGAM</name>
<reference evidence="6" key="2">
    <citation type="submission" date="2015-01" db="EMBL/GenBank/DDBJ databases">
        <title>Evolutionary Origins and Diversification of the Mycorrhizal Mutualists.</title>
        <authorList>
            <consortium name="DOE Joint Genome Institute"/>
            <consortium name="Mycorrhizal Genomics Consortium"/>
            <person name="Kohler A."/>
            <person name="Kuo A."/>
            <person name="Nagy L.G."/>
            <person name="Floudas D."/>
            <person name="Copeland A."/>
            <person name="Barry K.W."/>
            <person name="Cichocki N."/>
            <person name="Veneault-Fourrey C."/>
            <person name="LaButti K."/>
            <person name="Lindquist E.A."/>
            <person name="Lipzen A."/>
            <person name="Lundell T."/>
            <person name="Morin E."/>
            <person name="Murat C."/>
            <person name="Riley R."/>
            <person name="Ohm R."/>
            <person name="Sun H."/>
            <person name="Tunlid A."/>
            <person name="Henrissat B."/>
            <person name="Grigoriev I.V."/>
            <person name="Hibbett D.S."/>
            <person name="Martin F."/>
        </authorList>
    </citation>
    <scope>NUCLEOTIDE SEQUENCE [LARGE SCALE GENOMIC DNA]</scope>
    <source>
        <strain evidence="6">441</strain>
    </source>
</reference>
<dbReference type="STRING" id="765257.A0A0C9ZD06"/>
<accession>A0A0C9ZD06</accession>
<dbReference type="GO" id="GO:0006364">
    <property type="term" value="P:rRNA processing"/>
    <property type="evidence" value="ECO:0007669"/>
    <property type="project" value="UniProtKB-KW"/>
</dbReference>
<proteinExistence type="inferred from homology"/>
<feature type="signal peptide" evidence="4">
    <location>
        <begin position="1"/>
        <end position="17"/>
    </location>
</feature>
<evidence type="ECO:0000313" key="6">
    <source>
        <dbReference type="Proteomes" id="UP000054018"/>
    </source>
</evidence>
<sequence>MSSPSPVIVLFARGILARLALWPALRIAVHNSWGGPESAEKQRWLAGVIVDQYENHIPRTDADFAPSTSQTGTTPDASYIEEMLLQIMVDEFEVILEDNSAYEIARDIVRLWEDVYSGRDTLVKEWEDQAGRYVPQVEEGARSGSDWEETSDNEGDNSDVDMEGTHEDHSRHRPRVDQPEVDEDGFTTVRRQGRR</sequence>
<evidence type="ECO:0000256" key="3">
    <source>
        <dbReference type="SAM" id="MobiDB-lite"/>
    </source>
</evidence>
<dbReference type="OrthoDB" id="263560at2759"/>
<evidence type="ECO:0000256" key="2">
    <source>
        <dbReference type="ARBA" id="ARBA00022552"/>
    </source>
</evidence>
<feature type="compositionally biased region" description="Basic and acidic residues" evidence="3">
    <location>
        <begin position="163"/>
        <end position="178"/>
    </location>
</feature>
<keyword evidence="4" id="KW-0732">Signal</keyword>
<dbReference type="Proteomes" id="UP000054018">
    <property type="component" value="Unassembled WGS sequence"/>
</dbReference>
<evidence type="ECO:0000256" key="4">
    <source>
        <dbReference type="SAM" id="SignalP"/>
    </source>
</evidence>
<dbReference type="AlphaFoldDB" id="A0A0C9ZD06"/>
<organism evidence="5 6">
    <name type="scientific">Pisolithus microcarpus 441</name>
    <dbReference type="NCBI Taxonomy" id="765257"/>
    <lineage>
        <taxon>Eukaryota</taxon>
        <taxon>Fungi</taxon>
        <taxon>Dikarya</taxon>
        <taxon>Basidiomycota</taxon>
        <taxon>Agaricomycotina</taxon>
        <taxon>Agaricomycetes</taxon>
        <taxon>Agaricomycetidae</taxon>
        <taxon>Boletales</taxon>
        <taxon>Sclerodermatineae</taxon>
        <taxon>Pisolithaceae</taxon>
        <taxon>Pisolithus</taxon>
    </lineage>
</organism>
<gene>
    <name evidence="5" type="ORF">PISMIDRAFT_684884</name>
</gene>
<dbReference type="InterPro" id="IPR019398">
    <property type="entry name" value="Pre-rRNA_process_TSR2"/>
</dbReference>
<evidence type="ECO:0008006" key="7">
    <source>
        <dbReference type="Google" id="ProtNLM"/>
    </source>
</evidence>
<protein>
    <recommendedName>
        <fullName evidence="7">Pre-rRNA-processing protein TSR2</fullName>
    </recommendedName>
</protein>
<evidence type="ECO:0000256" key="1">
    <source>
        <dbReference type="ARBA" id="ARBA00006524"/>
    </source>
</evidence>
<reference evidence="5 6" key="1">
    <citation type="submission" date="2014-04" db="EMBL/GenBank/DDBJ databases">
        <authorList>
            <consortium name="DOE Joint Genome Institute"/>
            <person name="Kuo A."/>
            <person name="Kohler A."/>
            <person name="Costa M.D."/>
            <person name="Nagy L.G."/>
            <person name="Floudas D."/>
            <person name="Copeland A."/>
            <person name="Barry K.W."/>
            <person name="Cichocki N."/>
            <person name="Veneault-Fourrey C."/>
            <person name="LaButti K."/>
            <person name="Lindquist E.A."/>
            <person name="Lipzen A."/>
            <person name="Lundell T."/>
            <person name="Morin E."/>
            <person name="Murat C."/>
            <person name="Sun H."/>
            <person name="Tunlid A."/>
            <person name="Henrissat B."/>
            <person name="Grigoriev I.V."/>
            <person name="Hibbett D.S."/>
            <person name="Martin F."/>
            <person name="Nordberg H.P."/>
            <person name="Cantor M.N."/>
            <person name="Hua S.X."/>
        </authorList>
    </citation>
    <scope>NUCLEOTIDE SEQUENCE [LARGE SCALE GENOMIC DNA]</scope>
    <source>
        <strain evidence="5 6">441</strain>
    </source>
</reference>
<feature type="chain" id="PRO_5002223644" description="Pre-rRNA-processing protein TSR2" evidence="4">
    <location>
        <begin position="18"/>
        <end position="195"/>
    </location>
</feature>
<dbReference type="PANTHER" id="PTHR21250">
    <property type="entry name" value="PRE-RRNA-PROCESSING PROTEIN TSR2 HOMOLOG"/>
    <property type="match status" value="1"/>
</dbReference>